<accession>K8FIE8</accession>
<gene>
    <name evidence="3" type="ORF">Bathy09g03070</name>
</gene>
<feature type="compositionally biased region" description="Low complexity" evidence="2">
    <location>
        <begin position="133"/>
        <end position="147"/>
    </location>
</feature>
<keyword evidence="1" id="KW-0175">Coiled coil</keyword>
<organism evidence="3 4">
    <name type="scientific">Bathycoccus prasinos</name>
    <dbReference type="NCBI Taxonomy" id="41875"/>
    <lineage>
        <taxon>Eukaryota</taxon>
        <taxon>Viridiplantae</taxon>
        <taxon>Chlorophyta</taxon>
        <taxon>Mamiellophyceae</taxon>
        <taxon>Mamiellales</taxon>
        <taxon>Bathycoccaceae</taxon>
        <taxon>Bathycoccus</taxon>
    </lineage>
</organism>
<feature type="coiled-coil region" evidence="1">
    <location>
        <begin position="292"/>
        <end position="326"/>
    </location>
</feature>
<evidence type="ECO:0000256" key="2">
    <source>
        <dbReference type="SAM" id="MobiDB-lite"/>
    </source>
</evidence>
<proteinExistence type="predicted"/>
<dbReference type="RefSeq" id="XP_007511164.1">
    <property type="nucleotide sequence ID" value="XM_007511102.1"/>
</dbReference>
<feature type="compositionally biased region" description="Basic and acidic residues" evidence="2">
    <location>
        <begin position="155"/>
        <end position="164"/>
    </location>
</feature>
<name>K8FIE8_9CHLO</name>
<dbReference type="KEGG" id="bpg:Bathy09g03070"/>
<feature type="compositionally biased region" description="Low complexity" evidence="2">
    <location>
        <begin position="9"/>
        <end position="20"/>
    </location>
</feature>
<dbReference type="GeneID" id="19013814"/>
<sequence>MTRFLADQTNTHPPSTSSSPKKYTRDELEAQFMRLYREMCAKEEEEEEEEDTPPAGVDSPEDVNDDFGQKHHRFLVGKDDKEDKQLRAKTSYVMDVSTLEENERVKLARVREQQRKDFEIERLKRTVKMLCEQQQQQQQQRQKGNNDYDYDYNSESDRRNRGRKGIDAESVDVLTEYDAELKSREIIIAELREALSETKRNANARTIERKPTSASSSTKLTLNCNTSDEREEILFLRRELRKSENAREKDSAKHLDLALREKRVALREKATNTRDKRLELLEFERAKILERAKVAETNVALLTSSLEKVEKQNQKYLEQLRASRKRDVVADRYTNRAYYY</sequence>
<feature type="region of interest" description="Disordered" evidence="2">
    <location>
        <begin position="131"/>
        <end position="164"/>
    </location>
</feature>
<protein>
    <submittedName>
        <fullName evidence="3">Uncharacterized protein</fullName>
    </submittedName>
</protein>
<feature type="compositionally biased region" description="Acidic residues" evidence="2">
    <location>
        <begin position="43"/>
        <end position="52"/>
    </location>
</feature>
<keyword evidence="4" id="KW-1185">Reference proteome</keyword>
<feature type="region of interest" description="Disordered" evidence="2">
    <location>
        <begin position="1"/>
        <end position="68"/>
    </location>
</feature>
<evidence type="ECO:0000313" key="4">
    <source>
        <dbReference type="Proteomes" id="UP000198341"/>
    </source>
</evidence>
<evidence type="ECO:0000313" key="3">
    <source>
        <dbReference type="EMBL" id="CCO66724.1"/>
    </source>
</evidence>
<reference evidence="3 4" key="1">
    <citation type="submission" date="2011-10" db="EMBL/GenBank/DDBJ databases">
        <authorList>
            <person name="Genoscope - CEA"/>
        </authorList>
    </citation>
    <scope>NUCLEOTIDE SEQUENCE [LARGE SCALE GENOMIC DNA]</scope>
    <source>
        <strain evidence="3 4">RCC 1105</strain>
    </source>
</reference>
<dbReference type="Proteomes" id="UP000198341">
    <property type="component" value="Chromosome 9"/>
</dbReference>
<dbReference type="AlphaFoldDB" id="K8FIE8"/>
<evidence type="ECO:0000256" key="1">
    <source>
        <dbReference type="SAM" id="Coils"/>
    </source>
</evidence>
<dbReference type="EMBL" id="FO082270">
    <property type="protein sequence ID" value="CCO66724.1"/>
    <property type="molecule type" value="Genomic_DNA"/>
</dbReference>